<keyword evidence="1" id="KW-0812">Transmembrane</keyword>
<evidence type="ECO:0000259" key="3">
    <source>
        <dbReference type="SMART" id="SM00181"/>
    </source>
</evidence>
<feature type="transmembrane region" description="Helical" evidence="1">
    <location>
        <begin position="275"/>
        <end position="299"/>
    </location>
</feature>
<dbReference type="InterPro" id="IPR008979">
    <property type="entry name" value="Galactose-bd-like_sf"/>
</dbReference>
<keyword evidence="2" id="KW-0732">Signal</keyword>
<dbReference type="PANTHER" id="PTHR45713">
    <property type="entry name" value="FTP DOMAIN-CONTAINING PROTEIN"/>
    <property type="match status" value="1"/>
</dbReference>
<dbReference type="SMART" id="SM00181">
    <property type="entry name" value="EGF"/>
    <property type="match status" value="2"/>
</dbReference>
<dbReference type="Gene3D" id="2.60.120.260">
    <property type="entry name" value="Galactose-binding domain-like"/>
    <property type="match status" value="1"/>
</dbReference>
<accession>A0A8B8C7E0</accession>
<dbReference type="OrthoDB" id="10252017at2759"/>
<name>A0A8B8C7E0_CRAVI</name>
<evidence type="ECO:0000313" key="6">
    <source>
        <dbReference type="RefSeq" id="XP_022311649.1"/>
    </source>
</evidence>
<feature type="signal peptide" evidence="2">
    <location>
        <begin position="1"/>
        <end position="18"/>
    </location>
</feature>
<keyword evidence="4" id="KW-1185">Reference proteome</keyword>
<dbReference type="InterPro" id="IPR000742">
    <property type="entry name" value="EGF"/>
</dbReference>
<keyword evidence="1" id="KW-1133">Transmembrane helix</keyword>
<feature type="domain" description="EGF-like" evidence="3">
    <location>
        <begin position="193"/>
        <end position="223"/>
    </location>
</feature>
<dbReference type="RefSeq" id="XP_022311649.1">
    <property type="nucleotide sequence ID" value="XM_022455941.1"/>
</dbReference>
<proteinExistence type="predicted"/>
<protein>
    <submittedName>
        <fullName evidence="5 6">Uncharacterized protein LOC111116888</fullName>
    </submittedName>
</protein>
<dbReference type="RefSeq" id="XP_022311647.1">
    <property type="nucleotide sequence ID" value="XM_022455939.1"/>
</dbReference>
<gene>
    <name evidence="5 6" type="primary">LOC111116888</name>
</gene>
<keyword evidence="1" id="KW-0472">Membrane</keyword>
<dbReference type="PANTHER" id="PTHR45713:SF15">
    <property type="entry name" value="F5_8 TYPE C DOMAIN-CONTAINING PROTEIN"/>
    <property type="match status" value="1"/>
</dbReference>
<organism evidence="4 5">
    <name type="scientific">Crassostrea virginica</name>
    <name type="common">Eastern oyster</name>
    <dbReference type="NCBI Taxonomy" id="6565"/>
    <lineage>
        <taxon>Eukaryota</taxon>
        <taxon>Metazoa</taxon>
        <taxon>Spiralia</taxon>
        <taxon>Lophotrochozoa</taxon>
        <taxon>Mollusca</taxon>
        <taxon>Bivalvia</taxon>
        <taxon>Autobranchia</taxon>
        <taxon>Pteriomorphia</taxon>
        <taxon>Ostreida</taxon>
        <taxon>Ostreoidea</taxon>
        <taxon>Ostreidae</taxon>
        <taxon>Crassostrea</taxon>
    </lineage>
</organism>
<sequence length="358" mass="40009">MEFINGIIFLTVLVLAIAYDDLSRNKFATQSTTYPHGRNDPNTYVAGNAVDGNITTCMMTIDIGLGSQEKTVWWRVDLGGVYNIYSVNVLFRSYESYKEIRQRGRLAGFSLYVSNTSTMDSSSLCYKDGPKLPSLNFTTNCLTFGRYVTFYNERLTGAIYPQEYQQTVYTEICEVLVQGCKTSGTYGNSCEERCSPNCRDDVCHIQRGTCFGCKPGWTGRTCNTRCIQSYGENCQVPCSKHCVNHTCNGFHGICQFGCESGYHGQNCEEEFPSTLLFGFIGASISACVFTASAVVIFLIRTNGFFFFGKNSTGTKDSTYAEIENQRNEDTTYQELSVTRNQVLTSSESDIAYQNLTLQ</sequence>
<evidence type="ECO:0000256" key="1">
    <source>
        <dbReference type="SAM" id="Phobius"/>
    </source>
</evidence>
<dbReference type="KEGG" id="cvn:111116888"/>
<dbReference type="SUPFAM" id="SSF49785">
    <property type="entry name" value="Galactose-binding domain-like"/>
    <property type="match status" value="1"/>
</dbReference>
<dbReference type="Proteomes" id="UP000694844">
    <property type="component" value="Chromosome 10"/>
</dbReference>
<dbReference type="InterPro" id="IPR051941">
    <property type="entry name" value="BG_Antigen-Binding_Lectin"/>
</dbReference>
<dbReference type="AlphaFoldDB" id="A0A8B8C7E0"/>
<feature type="chain" id="PRO_5044666131" evidence="2">
    <location>
        <begin position="19"/>
        <end position="358"/>
    </location>
</feature>
<evidence type="ECO:0000313" key="5">
    <source>
        <dbReference type="RefSeq" id="XP_022311647.1"/>
    </source>
</evidence>
<dbReference type="GeneID" id="111116888"/>
<evidence type="ECO:0000256" key="2">
    <source>
        <dbReference type="SAM" id="SignalP"/>
    </source>
</evidence>
<evidence type="ECO:0000313" key="4">
    <source>
        <dbReference type="Proteomes" id="UP000694844"/>
    </source>
</evidence>
<feature type="domain" description="EGF-like" evidence="3">
    <location>
        <begin position="237"/>
        <end position="268"/>
    </location>
</feature>
<reference evidence="5 6" key="1">
    <citation type="submission" date="2025-04" db="UniProtKB">
        <authorList>
            <consortium name="RefSeq"/>
        </authorList>
    </citation>
    <scope>IDENTIFICATION</scope>
    <source>
        <tissue evidence="5 6">Whole sample</tissue>
    </source>
</reference>
<dbReference type="Pfam" id="PF22633">
    <property type="entry name" value="F5_F8_type_C_2"/>
    <property type="match status" value="1"/>
</dbReference>